<feature type="repeat" description="ANK" evidence="3">
    <location>
        <begin position="1078"/>
        <end position="1119"/>
    </location>
</feature>
<dbReference type="Gene3D" id="1.10.533.10">
    <property type="entry name" value="Death Domain, Fas"/>
    <property type="match status" value="1"/>
</dbReference>
<feature type="domain" description="NACHT" evidence="4">
    <location>
        <begin position="305"/>
        <end position="435"/>
    </location>
</feature>
<evidence type="ECO:0000313" key="6">
    <source>
        <dbReference type="Proteomes" id="UP001642540"/>
    </source>
</evidence>
<evidence type="ECO:0000256" key="2">
    <source>
        <dbReference type="ARBA" id="ARBA00023043"/>
    </source>
</evidence>
<dbReference type="Gene3D" id="3.40.50.300">
    <property type="entry name" value="P-loop containing nucleotide triphosphate hydrolases"/>
    <property type="match status" value="1"/>
</dbReference>
<dbReference type="InterPro" id="IPR036770">
    <property type="entry name" value="Ankyrin_rpt-contain_sf"/>
</dbReference>
<accession>A0ABP1RHQ7</accession>
<dbReference type="PROSITE" id="PS50297">
    <property type="entry name" value="ANK_REP_REGION"/>
    <property type="match status" value="3"/>
</dbReference>
<dbReference type="PANTHER" id="PTHR24198:SF165">
    <property type="entry name" value="ANKYRIN REPEAT-CONTAINING PROTEIN-RELATED"/>
    <property type="match status" value="1"/>
</dbReference>
<dbReference type="Gene3D" id="1.25.40.20">
    <property type="entry name" value="Ankyrin repeat-containing domain"/>
    <property type="match status" value="4"/>
</dbReference>
<evidence type="ECO:0000313" key="5">
    <source>
        <dbReference type="EMBL" id="CAL8128557.1"/>
    </source>
</evidence>
<reference evidence="5 6" key="1">
    <citation type="submission" date="2024-08" db="EMBL/GenBank/DDBJ databases">
        <authorList>
            <person name="Cucini C."/>
            <person name="Frati F."/>
        </authorList>
    </citation>
    <scope>NUCLEOTIDE SEQUENCE [LARGE SCALE GENOMIC DNA]</scope>
</reference>
<dbReference type="SMART" id="SM00248">
    <property type="entry name" value="ANK"/>
    <property type="match status" value="17"/>
</dbReference>
<comment type="caution">
    <text evidence="5">The sequence shown here is derived from an EMBL/GenBank/DDBJ whole genome shotgun (WGS) entry which is preliminary data.</text>
</comment>
<proteinExistence type="predicted"/>
<organism evidence="5 6">
    <name type="scientific">Orchesella dallaii</name>
    <dbReference type="NCBI Taxonomy" id="48710"/>
    <lineage>
        <taxon>Eukaryota</taxon>
        <taxon>Metazoa</taxon>
        <taxon>Ecdysozoa</taxon>
        <taxon>Arthropoda</taxon>
        <taxon>Hexapoda</taxon>
        <taxon>Collembola</taxon>
        <taxon>Entomobryomorpha</taxon>
        <taxon>Entomobryoidea</taxon>
        <taxon>Orchesellidae</taxon>
        <taxon>Orchesellinae</taxon>
        <taxon>Orchesella</taxon>
    </lineage>
</organism>
<evidence type="ECO:0000259" key="4">
    <source>
        <dbReference type="PROSITE" id="PS50837"/>
    </source>
</evidence>
<dbReference type="InterPro" id="IPR002110">
    <property type="entry name" value="Ankyrin_rpt"/>
</dbReference>
<keyword evidence="6" id="KW-1185">Reference proteome</keyword>
<feature type="repeat" description="ANK" evidence="3">
    <location>
        <begin position="826"/>
        <end position="849"/>
    </location>
</feature>
<protein>
    <recommendedName>
        <fullName evidence="4">NACHT domain-containing protein</fullName>
    </recommendedName>
</protein>
<dbReference type="PROSITE" id="PS50088">
    <property type="entry name" value="ANK_REPEAT"/>
    <property type="match status" value="4"/>
</dbReference>
<dbReference type="PROSITE" id="PS50837">
    <property type="entry name" value="NACHT"/>
    <property type="match status" value="1"/>
</dbReference>
<keyword evidence="1" id="KW-0677">Repeat</keyword>
<sequence>MMESWQVLHIEKNLDSLIRNTICNSMFLASLRREILSEDDISRLKAKELLEGQIGQSKLLYDIVIKRKNAYDQLIEALRETVQTGSLYILEQAKNAETNSICLKLNQITVETKWKDLSTGVKLELGNKLVNFQNKIIKLNKCVSDSQLSHADGKFFVELCKNSESILVLVNDQVPEKIPYYIPRTIRSRNLLSPTVFQSACKDIFVFQNLRRKELTALAGDSETDVSGNQIHSLTVRFILLEYEGDFEKICKLARKPVHLIKFEKASYQCVKSVGSVKNLQQFVQNHQNTFQEKELLKLSTQNAKVFIISDSPGMGKTMLVVNIAHHIMQQHHLDQDKGMFLVRFIVMKEFAQLIGKKKFDSDSLISLIAEQSSEFEFGRRLIENSIKTGNCLLIFDGFDEVLSEQVSIALQILQVLTSALSSTPTAQVIVTTRPHMLSELENALHVLGYTINPFEEENQINFLLGFWETQGIERNETIEKFAKSCLTTLSSKMTDSMRNIAGIPFQCKLLAENYQDSAERCSKVGYEEYPHSISLGTSIFEMYERHMNMRLCKISENKSLLQRFLQLMGTRQVEYDYETIKKVHMYYALNLLFPEYTSHFKSLIPRSFIEMSNHLCGLGILETNSVPTTHPDANDSFHMIRFVHRTFAEYLVAWFVFEHAKAKDRTLATIDFFLSEILCTVPNEILIKHPLGKFAFKRFIKCCEFKFPVISYFINGFIKKLCRDENFEEIASQVSAVLSLDMEIVFETFKASAFHDYTHVPTFICRLLQPNTSQVVCSSSNKENADNVILISAKCASVELMKMFCMERDVTKIKMTKNEGSPCTCDVTPLHLACQRGHYNLVEYLVNKCKSELFNLQNLLHFCVYRTSDESAAAIKSKKDIIELLLTKSTKWLDEPLGDGVFKTPPLLQPYVDPELVEFLINKGANVNVCDEDGQNVLIKVIRESKLTPESFHQIVLALNRNAFKYFNSLDKDQLIPLFNAVKNVELLDDAFEIFLSHGADINWIERKKKTSILFAAIMGGRSLNQIELLIARSANYNHVNAYSQGVLHLSANYGHYEALKYFVKNLKMDINVKDNYFYTPLHYAIVSQENARKETKTIELMQRFLLKNGADINSKSIHNETPFIKGFQSSHSELPIRLSAIHDMEEHGLTIDNKIASDALKTVLSNTDFEPDDSNFVLVLEYLIKKQTNILLASEVPWNPWKFSHLRQCLEDVFKVTQVTPDYIKVAKTLRLLDEHDVMELEQAEESLKSKIFYLKAQEKQVGSFERTCLWLLSSRQMDAFKLLRSGLKKSELYTHFVTSPENVLEFLKLPTRILILKTKDAKLTISRLKDTLCSPLNKKLTVIAEHSFGHYLSLYQVSVLKWRVFHLTPEILRQLESIASQVQGKIVCLCSDLKEIENCEQVSIVKERICWEDISHKTLKHLWCIYDGMKLFFNELFASPETMFRVFGTDVFRIFERGDVCKMGPVQIGHLVHSSAEKDDATYLSLEIFNYFLQDKFVFQRINHQMLKQLSKFGQKIGYFGGSIENLDFIVLPESNLSESNNKFHEICKQTTNNVHLIEFTEEGKCMLVNSYGFDTNIRKFIENKQICNNFPLCSCEDEESNLFVNVSFQFQERWPTDKFLKCSVKMSELTPYMKQLKLPQYHLNLDCIEVLKTVDQNIFEPSQSFTLIPWCFQSESYYNSLFYCEAESIKSFRFMENNAFNLLESRATEHRKTISDNLLLKMTPDFANKWVHACVNGNYFNLLNIFCSLLEDNNSYTPLRSEKLVLLAVLCCKSDDLRVLKLVVEHYVKETGSEIFEINTEITLGCDFTQRTTVSIIHVAALTGNFSVIEFFQTIPNFNEKLKQPHIISNLLHYCVYDTLQDDKNKINQRKLVIDLFVQINPTLIHERNEELDTPLHVTNIHVDLITYLIDLGMDWKASNSSGCTILHLCPEYLSPQKYHKLVEYLHIGGESIPNLLLVVGEGNENKTPLHIAVEHLEVLNATFEIFSAQKVNFNAVDNEGNSVLMLASKSNRSARLLESLIRIGGADINHRNALERNILHVAAENGSLTAVRYLVTSFPFLVNTTDKKNRTPLHMALLFLRKQRYDVVRALLQNGASVNKVDDKNNTPLMITISRRRSGRTLQALVLAGADLQVRNDCGGTVLHEAVMNDNLIVLRYFLEMKCLNVNAKNDRNDTPLHNALRKPAKPCFDFVQLLVLHGADVNAKGENDDTPMSIAVEYNGKGQIDDNTLEILRKAAGNETQ</sequence>
<dbReference type="Pfam" id="PF00023">
    <property type="entry name" value="Ank"/>
    <property type="match status" value="1"/>
</dbReference>
<dbReference type="PANTHER" id="PTHR24198">
    <property type="entry name" value="ANKYRIN REPEAT AND PROTEIN KINASE DOMAIN-CONTAINING PROTEIN"/>
    <property type="match status" value="1"/>
</dbReference>
<gene>
    <name evidence="5" type="ORF">ODALV1_LOCUS22323</name>
</gene>
<dbReference type="SUPFAM" id="SSF48403">
    <property type="entry name" value="Ankyrin repeat"/>
    <property type="match status" value="3"/>
</dbReference>
<dbReference type="EMBL" id="CAXLJM020000075">
    <property type="protein sequence ID" value="CAL8128557.1"/>
    <property type="molecule type" value="Genomic_DNA"/>
</dbReference>
<evidence type="ECO:0000256" key="3">
    <source>
        <dbReference type="PROSITE-ProRule" id="PRU00023"/>
    </source>
</evidence>
<feature type="repeat" description="ANK" evidence="3">
    <location>
        <begin position="2177"/>
        <end position="2212"/>
    </location>
</feature>
<dbReference type="Pfam" id="PF05729">
    <property type="entry name" value="NACHT"/>
    <property type="match status" value="1"/>
</dbReference>
<dbReference type="CDD" id="cd01671">
    <property type="entry name" value="CARD"/>
    <property type="match status" value="1"/>
</dbReference>
<dbReference type="SUPFAM" id="SSF52540">
    <property type="entry name" value="P-loop containing nucleoside triphosphate hydrolases"/>
    <property type="match status" value="1"/>
</dbReference>
<evidence type="ECO:0000256" key="1">
    <source>
        <dbReference type="ARBA" id="ARBA00022737"/>
    </source>
</evidence>
<feature type="repeat" description="ANK" evidence="3">
    <location>
        <begin position="2073"/>
        <end position="2108"/>
    </location>
</feature>
<name>A0ABP1RHQ7_9HEXA</name>
<dbReference type="Pfam" id="PF12796">
    <property type="entry name" value="Ank_2"/>
    <property type="match status" value="3"/>
</dbReference>
<dbReference type="Proteomes" id="UP001642540">
    <property type="component" value="Unassembled WGS sequence"/>
</dbReference>
<keyword evidence="2 3" id="KW-0040">ANK repeat</keyword>
<dbReference type="InterPro" id="IPR011029">
    <property type="entry name" value="DEATH-like_dom_sf"/>
</dbReference>
<dbReference type="InterPro" id="IPR027417">
    <property type="entry name" value="P-loop_NTPase"/>
</dbReference>
<dbReference type="InterPro" id="IPR007111">
    <property type="entry name" value="NACHT_NTPase"/>
</dbReference>